<name>A0A0D6XR63_9STAP</name>
<keyword evidence="2" id="KW-0472">Membrane</keyword>
<evidence type="ECO:0000313" key="6">
    <source>
        <dbReference type="Proteomes" id="UP000254100"/>
    </source>
</evidence>
<reference evidence="4 6" key="2">
    <citation type="submission" date="2018-06" db="EMBL/GenBank/DDBJ databases">
        <authorList>
            <consortium name="Pathogen Informatics"/>
            <person name="Doyle S."/>
        </authorList>
    </citation>
    <scope>NUCLEOTIDE SEQUENCE [LARGE SCALE GENOMIC DNA]</scope>
    <source>
        <strain evidence="4 6">NCTC13832</strain>
    </source>
</reference>
<dbReference type="Proteomes" id="UP000254100">
    <property type="component" value="Unassembled WGS sequence"/>
</dbReference>
<reference evidence="3 5" key="1">
    <citation type="submission" date="2015-01" db="EMBL/GenBank/DDBJ databases">
        <authorList>
            <person name="Guo J."/>
        </authorList>
    </citation>
    <scope>NUCLEOTIDE SEQUENCE [LARGE SCALE GENOMIC DNA]</scope>
    <source>
        <strain evidence="3 5">DSM 22147</strain>
    </source>
</reference>
<dbReference type="AlphaFoldDB" id="A0A0D6XR63"/>
<feature type="transmembrane region" description="Helical" evidence="2">
    <location>
        <begin position="48"/>
        <end position="71"/>
    </location>
</feature>
<proteinExistence type="predicted"/>
<evidence type="ECO:0000313" key="5">
    <source>
        <dbReference type="Proteomes" id="UP000032366"/>
    </source>
</evidence>
<protein>
    <submittedName>
        <fullName evidence="4">Uncharacterized protein</fullName>
    </submittedName>
</protein>
<evidence type="ECO:0000313" key="4">
    <source>
        <dbReference type="EMBL" id="SUM56859.1"/>
    </source>
</evidence>
<keyword evidence="2" id="KW-0812">Transmembrane</keyword>
<evidence type="ECO:0000256" key="1">
    <source>
        <dbReference type="SAM" id="MobiDB-lite"/>
    </source>
</evidence>
<keyword evidence="5" id="KW-1185">Reference proteome</keyword>
<dbReference type="RefSeq" id="WP_044360925.1">
    <property type="nucleotide sequence ID" value="NZ_JXWY01000057.1"/>
</dbReference>
<feature type="compositionally biased region" description="Basic and acidic residues" evidence="1">
    <location>
        <begin position="1"/>
        <end position="23"/>
    </location>
</feature>
<dbReference type="Proteomes" id="UP000032366">
    <property type="component" value="Unassembled WGS sequence"/>
</dbReference>
<accession>A0A0D6XR63</accession>
<dbReference type="OrthoDB" id="2397483at2"/>
<keyword evidence="2" id="KW-1133">Transmembrane helix</keyword>
<organism evidence="4 6">
    <name type="scientific">Staphylococcus microti</name>
    <dbReference type="NCBI Taxonomy" id="569857"/>
    <lineage>
        <taxon>Bacteria</taxon>
        <taxon>Bacillati</taxon>
        <taxon>Bacillota</taxon>
        <taxon>Bacilli</taxon>
        <taxon>Bacillales</taxon>
        <taxon>Staphylococcaceae</taxon>
        <taxon>Staphylococcus</taxon>
    </lineage>
</organism>
<feature type="region of interest" description="Disordered" evidence="1">
    <location>
        <begin position="1"/>
        <end position="25"/>
    </location>
</feature>
<dbReference type="EMBL" id="UHDT01000001">
    <property type="protein sequence ID" value="SUM56859.1"/>
    <property type="molecule type" value="Genomic_DNA"/>
</dbReference>
<gene>
    <name evidence="4" type="ORF">NCTC13832_00520</name>
    <name evidence="3" type="ORF">TP70_08275</name>
</gene>
<dbReference type="STRING" id="569857.TP70_08275"/>
<evidence type="ECO:0000313" key="3">
    <source>
        <dbReference type="EMBL" id="KIX90323.1"/>
    </source>
</evidence>
<sequence length="72" mass="8356">MTNSNERPEVIEPNDPRYKRPEDFGQSYENHQQHTYHIHTRSFGCTPIGCVPGCLFSIILSILLTILLNLWL</sequence>
<dbReference type="EMBL" id="JXWY01000057">
    <property type="protein sequence ID" value="KIX90323.1"/>
    <property type="molecule type" value="Genomic_DNA"/>
</dbReference>
<evidence type="ECO:0000256" key="2">
    <source>
        <dbReference type="SAM" id="Phobius"/>
    </source>
</evidence>